<dbReference type="STRING" id="1314790.A0A1Y1XQ96"/>
<feature type="non-terminal residue" evidence="2">
    <location>
        <position position="336"/>
    </location>
</feature>
<dbReference type="Proteomes" id="UP000193498">
    <property type="component" value="Unassembled WGS sequence"/>
</dbReference>
<evidence type="ECO:0000313" key="3">
    <source>
        <dbReference type="Proteomes" id="UP000193498"/>
    </source>
</evidence>
<keyword evidence="3" id="KW-1185">Reference proteome</keyword>
<accession>A0A1Y1XQ96</accession>
<feature type="region of interest" description="Disordered" evidence="1">
    <location>
        <begin position="263"/>
        <end position="336"/>
    </location>
</feature>
<gene>
    <name evidence="2" type="ORF">K493DRAFT_341432</name>
</gene>
<dbReference type="OrthoDB" id="3981028at2759"/>
<protein>
    <submittedName>
        <fullName evidence="2">Uncharacterized protein</fullName>
    </submittedName>
</protein>
<name>A0A1Y1XQ96_9FUNG</name>
<reference evidence="2 3" key="1">
    <citation type="submission" date="2016-07" db="EMBL/GenBank/DDBJ databases">
        <title>Pervasive Adenine N6-methylation of Active Genes in Fungi.</title>
        <authorList>
            <consortium name="DOE Joint Genome Institute"/>
            <person name="Mondo S.J."/>
            <person name="Dannebaum R.O."/>
            <person name="Kuo R.C."/>
            <person name="Labutti K."/>
            <person name="Haridas S."/>
            <person name="Kuo A."/>
            <person name="Salamov A."/>
            <person name="Ahrendt S.R."/>
            <person name="Lipzen A."/>
            <person name="Sullivan W."/>
            <person name="Andreopoulos W.B."/>
            <person name="Clum A."/>
            <person name="Lindquist E."/>
            <person name="Daum C."/>
            <person name="Ramamoorthy G.K."/>
            <person name="Gryganskyi A."/>
            <person name="Culley D."/>
            <person name="Magnuson J.K."/>
            <person name="James T.Y."/>
            <person name="O'Malley M.A."/>
            <person name="Stajich J.E."/>
            <person name="Spatafora J.W."/>
            <person name="Visel A."/>
            <person name="Grigoriev I.V."/>
        </authorList>
    </citation>
    <scope>NUCLEOTIDE SEQUENCE [LARGE SCALE GENOMIC DNA]</scope>
    <source>
        <strain evidence="2 3">CBS 931.73</strain>
    </source>
</reference>
<dbReference type="AlphaFoldDB" id="A0A1Y1XQ96"/>
<evidence type="ECO:0000256" key="1">
    <source>
        <dbReference type="SAM" id="MobiDB-lite"/>
    </source>
</evidence>
<proteinExistence type="predicted"/>
<dbReference type="EMBL" id="MCFE01000545">
    <property type="protein sequence ID" value="ORX87835.1"/>
    <property type="molecule type" value="Genomic_DNA"/>
</dbReference>
<evidence type="ECO:0000313" key="2">
    <source>
        <dbReference type="EMBL" id="ORX87835.1"/>
    </source>
</evidence>
<sequence length="336" mass="38478">MPSKLDTKSLHYVPVNGISTSKFALLHSLQQKASRAFLLRQYGPAWTTCLDGLSELQSELDTWLGPVSPKTSLPAELLELRRRFWVLYINIFGLKERQERQHHNNHQAFEPSSRPRKASPEGSEIWNIIVASYQRTGDEVDVEVVIACVLLYINKNLGLLARDIVEHWLTVLPDSTIDSLELVRLERESTQIDEDSEISRLWLSYEKIVELYVLHILPKLAEWDTAREFLRYNPIISASRKGMYQQRVERLFQRSLRPRKRSSLCSLSSHLQTKHAQEMAPKTDSQPDVTSDEASESSPKIDAVPLTTQPPNSPRKDPPSKKTMWTWLVRGRAGSG</sequence>
<organism evidence="2 3">
    <name type="scientific">Basidiobolus meristosporus CBS 931.73</name>
    <dbReference type="NCBI Taxonomy" id="1314790"/>
    <lineage>
        <taxon>Eukaryota</taxon>
        <taxon>Fungi</taxon>
        <taxon>Fungi incertae sedis</taxon>
        <taxon>Zoopagomycota</taxon>
        <taxon>Entomophthoromycotina</taxon>
        <taxon>Basidiobolomycetes</taxon>
        <taxon>Basidiobolales</taxon>
        <taxon>Basidiobolaceae</taxon>
        <taxon>Basidiobolus</taxon>
    </lineage>
</organism>
<dbReference type="InParanoid" id="A0A1Y1XQ96"/>
<comment type="caution">
    <text evidence="2">The sequence shown here is derived from an EMBL/GenBank/DDBJ whole genome shotgun (WGS) entry which is preliminary data.</text>
</comment>